<dbReference type="PROSITE" id="PS00108">
    <property type="entry name" value="PROTEIN_KINASE_ST"/>
    <property type="match status" value="1"/>
</dbReference>
<evidence type="ECO:0000256" key="5">
    <source>
        <dbReference type="ARBA" id="ARBA00022840"/>
    </source>
</evidence>
<keyword evidence="2" id="KW-0808">Transferase</keyword>
<feature type="domain" description="Protein kinase" evidence="9">
    <location>
        <begin position="28"/>
        <end position="298"/>
    </location>
</feature>
<dbReference type="SUPFAM" id="SSF56112">
    <property type="entry name" value="Protein kinase-like (PK-like)"/>
    <property type="match status" value="1"/>
</dbReference>
<protein>
    <recommendedName>
        <fullName evidence="1">non-specific serine/threonine protein kinase</fullName>
        <ecNumber evidence="1">2.7.11.1</ecNumber>
    </recommendedName>
</protein>
<feature type="binding site" evidence="6">
    <location>
        <position position="57"/>
    </location>
    <ligand>
        <name>ATP</name>
        <dbReference type="ChEBI" id="CHEBI:30616"/>
    </ligand>
</feature>
<evidence type="ECO:0000259" key="9">
    <source>
        <dbReference type="PROSITE" id="PS50011"/>
    </source>
</evidence>
<dbReference type="GO" id="GO:0005524">
    <property type="term" value="F:ATP binding"/>
    <property type="evidence" value="ECO:0007669"/>
    <property type="project" value="UniProtKB-UniRule"/>
</dbReference>
<dbReference type="InterPro" id="IPR017441">
    <property type="entry name" value="Protein_kinase_ATP_BS"/>
</dbReference>
<dbReference type="GO" id="GO:0010506">
    <property type="term" value="P:regulation of autophagy"/>
    <property type="evidence" value="ECO:0007669"/>
    <property type="project" value="InterPro"/>
</dbReference>
<keyword evidence="5 6" id="KW-0067">ATP-binding</keyword>
<proteinExistence type="inferred from homology"/>
<keyword evidence="7" id="KW-0723">Serine/threonine-protein kinase</keyword>
<dbReference type="GO" id="GO:0005776">
    <property type="term" value="C:autophagosome"/>
    <property type="evidence" value="ECO:0007669"/>
    <property type="project" value="TreeGrafter"/>
</dbReference>
<evidence type="ECO:0000313" key="11">
    <source>
        <dbReference type="Proteomes" id="UP000646827"/>
    </source>
</evidence>
<feature type="region of interest" description="Disordered" evidence="8">
    <location>
        <begin position="357"/>
        <end position="395"/>
    </location>
</feature>
<name>A0A8H7S9Q9_9FUNG</name>
<keyword evidence="4" id="KW-0418">Kinase</keyword>
<dbReference type="FunFam" id="1.10.510.10:FF:000571">
    <property type="entry name" value="Maternal embryonic leucine zipper kinase"/>
    <property type="match status" value="1"/>
</dbReference>
<dbReference type="InterPro" id="IPR045269">
    <property type="entry name" value="Atg1-like"/>
</dbReference>
<dbReference type="PANTHER" id="PTHR24348:SF22">
    <property type="entry name" value="NON-SPECIFIC SERINE_THREONINE PROTEIN KINASE"/>
    <property type="match status" value="1"/>
</dbReference>
<dbReference type="EC" id="2.7.11.1" evidence="1"/>
<keyword evidence="11" id="KW-1185">Reference proteome</keyword>
<dbReference type="PANTHER" id="PTHR24348">
    <property type="entry name" value="SERINE/THREONINE-PROTEIN KINASE UNC-51-RELATED"/>
    <property type="match status" value="1"/>
</dbReference>
<feature type="compositionally biased region" description="Basic and acidic residues" evidence="8">
    <location>
        <begin position="383"/>
        <end position="395"/>
    </location>
</feature>
<gene>
    <name evidence="10" type="ORF">INT45_001459</name>
</gene>
<dbReference type="SMART" id="SM00220">
    <property type="entry name" value="S_TKc"/>
    <property type="match status" value="1"/>
</dbReference>
<dbReference type="FunFam" id="3.30.200.20:FF:000042">
    <property type="entry name" value="Aurora kinase A"/>
    <property type="match status" value="1"/>
</dbReference>
<sequence>MSSTAVKQNNDYWSQLSASMVDQVVGDYQLLEELGHGSYGSLFLGQSVKDGSYVAIKILSKNGLDLEQLKLQQLEADIQSELKHPNILALHSVIQTQDHIFMVMELCDQGDLFDFVVRDDPMRDEQFVKTMFIQILDAVQHMHARGVYHRDIKLENILLQSSEDDERDLVCKVADFGLATRERLSMEFGCGSSTYLAPEHFDDNEISSNDKVDVPYDAAMSDVWSLGILLLALLFGRNPWQEATSMDPAFAEFKHNPAMLKNQLFEQMSVPCFNFITSCLSLNAADRPSVEEMKSQFMAIGSLIEDSPQPIEQNPMDIPISTKPTDRASIDSAIFSASVAPAGASWSDMVEEDEMFDSSSCGYNSPSPPCSLEAVDEDDDTDMFVHSDEKESWWL</sequence>
<keyword evidence="3 6" id="KW-0547">Nucleotide-binding</keyword>
<dbReference type="GO" id="GO:0000045">
    <property type="term" value="P:autophagosome assembly"/>
    <property type="evidence" value="ECO:0007669"/>
    <property type="project" value="TreeGrafter"/>
</dbReference>
<dbReference type="GO" id="GO:0016020">
    <property type="term" value="C:membrane"/>
    <property type="evidence" value="ECO:0007669"/>
    <property type="project" value="TreeGrafter"/>
</dbReference>
<dbReference type="PROSITE" id="PS50011">
    <property type="entry name" value="PROTEIN_KINASE_DOM"/>
    <property type="match status" value="1"/>
</dbReference>
<dbReference type="InterPro" id="IPR008271">
    <property type="entry name" value="Ser/Thr_kinase_AS"/>
</dbReference>
<organism evidence="10 11">
    <name type="scientific">Circinella minor</name>
    <dbReference type="NCBI Taxonomy" id="1195481"/>
    <lineage>
        <taxon>Eukaryota</taxon>
        <taxon>Fungi</taxon>
        <taxon>Fungi incertae sedis</taxon>
        <taxon>Mucoromycota</taxon>
        <taxon>Mucoromycotina</taxon>
        <taxon>Mucoromycetes</taxon>
        <taxon>Mucorales</taxon>
        <taxon>Lichtheimiaceae</taxon>
        <taxon>Circinella</taxon>
    </lineage>
</organism>
<evidence type="ECO:0000313" key="10">
    <source>
        <dbReference type="EMBL" id="KAG2225236.1"/>
    </source>
</evidence>
<dbReference type="InterPro" id="IPR000719">
    <property type="entry name" value="Prot_kinase_dom"/>
</dbReference>
<evidence type="ECO:0000256" key="4">
    <source>
        <dbReference type="ARBA" id="ARBA00022777"/>
    </source>
</evidence>
<dbReference type="GO" id="GO:0000407">
    <property type="term" value="C:phagophore assembly site"/>
    <property type="evidence" value="ECO:0007669"/>
    <property type="project" value="TreeGrafter"/>
</dbReference>
<dbReference type="PROSITE" id="PS00107">
    <property type="entry name" value="PROTEIN_KINASE_ATP"/>
    <property type="match status" value="1"/>
</dbReference>
<accession>A0A8H7S9Q9</accession>
<evidence type="ECO:0000256" key="7">
    <source>
        <dbReference type="RuleBase" id="RU000304"/>
    </source>
</evidence>
<evidence type="ECO:0000256" key="1">
    <source>
        <dbReference type="ARBA" id="ARBA00012513"/>
    </source>
</evidence>
<dbReference type="Proteomes" id="UP000646827">
    <property type="component" value="Unassembled WGS sequence"/>
</dbReference>
<evidence type="ECO:0000256" key="3">
    <source>
        <dbReference type="ARBA" id="ARBA00022741"/>
    </source>
</evidence>
<comment type="similarity">
    <text evidence="7">Belongs to the protein kinase superfamily.</text>
</comment>
<dbReference type="GO" id="GO:0004674">
    <property type="term" value="F:protein serine/threonine kinase activity"/>
    <property type="evidence" value="ECO:0007669"/>
    <property type="project" value="UniProtKB-KW"/>
</dbReference>
<dbReference type="Gene3D" id="1.10.510.10">
    <property type="entry name" value="Transferase(Phosphotransferase) domain 1"/>
    <property type="match status" value="1"/>
</dbReference>
<evidence type="ECO:0000256" key="6">
    <source>
        <dbReference type="PROSITE-ProRule" id="PRU10141"/>
    </source>
</evidence>
<reference evidence="10 11" key="1">
    <citation type="submission" date="2020-12" db="EMBL/GenBank/DDBJ databases">
        <title>Metabolic potential, ecology and presence of endohyphal bacteria is reflected in genomic diversity of Mucoromycotina.</title>
        <authorList>
            <person name="Muszewska A."/>
            <person name="Okrasinska A."/>
            <person name="Steczkiewicz K."/>
            <person name="Drgas O."/>
            <person name="Orlowska M."/>
            <person name="Perlinska-Lenart U."/>
            <person name="Aleksandrzak-Piekarczyk T."/>
            <person name="Szatraj K."/>
            <person name="Zielenkiewicz U."/>
            <person name="Pilsyk S."/>
            <person name="Malc E."/>
            <person name="Mieczkowski P."/>
            <person name="Kruszewska J.S."/>
            <person name="Biernat P."/>
            <person name="Pawlowska J."/>
        </authorList>
    </citation>
    <scope>NUCLEOTIDE SEQUENCE [LARGE SCALE GENOMIC DNA]</scope>
    <source>
        <strain evidence="10 11">CBS 142.35</strain>
    </source>
</reference>
<dbReference type="OrthoDB" id="541276at2759"/>
<dbReference type="InterPro" id="IPR011009">
    <property type="entry name" value="Kinase-like_dom_sf"/>
</dbReference>
<dbReference type="GO" id="GO:0005829">
    <property type="term" value="C:cytosol"/>
    <property type="evidence" value="ECO:0007669"/>
    <property type="project" value="TreeGrafter"/>
</dbReference>
<dbReference type="EMBL" id="JAEPRB010000030">
    <property type="protein sequence ID" value="KAG2225236.1"/>
    <property type="molecule type" value="Genomic_DNA"/>
</dbReference>
<evidence type="ECO:0000256" key="8">
    <source>
        <dbReference type="SAM" id="MobiDB-lite"/>
    </source>
</evidence>
<comment type="caution">
    <text evidence="10">The sequence shown here is derived from an EMBL/GenBank/DDBJ whole genome shotgun (WGS) entry which is preliminary data.</text>
</comment>
<dbReference type="AlphaFoldDB" id="A0A8H7S9Q9"/>
<evidence type="ECO:0000256" key="2">
    <source>
        <dbReference type="ARBA" id="ARBA00022679"/>
    </source>
</evidence>
<dbReference type="Pfam" id="PF00069">
    <property type="entry name" value="Pkinase"/>
    <property type="match status" value="1"/>
</dbReference>